<evidence type="ECO:0000256" key="1">
    <source>
        <dbReference type="SAM" id="MobiDB-lite"/>
    </source>
</evidence>
<keyword evidence="3" id="KW-1185">Reference proteome</keyword>
<dbReference type="Proteomes" id="UP000275078">
    <property type="component" value="Unassembled WGS sequence"/>
</dbReference>
<feature type="compositionally biased region" description="Basic and acidic residues" evidence="1">
    <location>
        <begin position="9"/>
        <end position="18"/>
    </location>
</feature>
<proteinExistence type="predicted"/>
<gene>
    <name evidence="2" type="ORF">BJ508DRAFT_311593</name>
</gene>
<sequence>MRRLTPRVVRPENDDHSSTKAKPAGTSGVNITNHDEFPPLPVTKEQGELLRRYHAIVELVRIDFEEEYDGRYEFYEDGFVRSDHPGHLPTRAELDEWNEAHAYMKYPADPDDLWEDWSYLEWEEFDNAPDRKEIDMKHDCRWNCFTKQWRERKSNSSS</sequence>
<name>A0A3N4HTP3_ASCIM</name>
<protein>
    <submittedName>
        <fullName evidence="2">Uncharacterized protein</fullName>
    </submittedName>
</protein>
<dbReference type="EMBL" id="ML119755">
    <property type="protein sequence ID" value="RPA75878.1"/>
    <property type="molecule type" value="Genomic_DNA"/>
</dbReference>
<reference evidence="2 3" key="1">
    <citation type="journal article" date="2018" name="Nat. Ecol. Evol.">
        <title>Pezizomycetes genomes reveal the molecular basis of ectomycorrhizal truffle lifestyle.</title>
        <authorList>
            <person name="Murat C."/>
            <person name="Payen T."/>
            <person name="Noel B."/>
            <person name="Kuo A."/>
            <person name="Morin E."/>
            <person name="Chen J."/>
            <person name="Kohler A."/>
            <person name="Krizsan K."/>
            <person name="Balestrini R."/>
            <person name="Da Silva C."/>
            <person name="Montanini B."/>
            <person name="Hainaut M."/>
            <person name="Levati E."/>
            <person name="Barry K.W."/>
            <person name="Belfiori B."/>
            <person name="Cichocki N."/>
            <person name="Clum A."/>
            <person name="Dockter R.B."/>
            <person name="Fauchery L."/>
            <person name="Guy J."/>
            <person name="Iotti M."/>
            <person name="Le Tacon F."/>
            <person name="Lindquist E.A."/>
            <person name="Lipzen A."/>
            <person name="Malagnac F."/>
            <person name="Mello A."/>
            <person name="Molinier V."/>
            <person name="Miyauchi S."/>
            <person name="Poulain J."/>
            <person name="Riccioni C."/>
            <person name="Rubini A."/>
            <person name="Sitrit Y."/>
            <person name="Splivallo R."/>
            <person name="Traeger S."/>
            <person name="Wang M."/>
            <person name="Zifcakova L."/>
            <person name="Wipf D."/>
            <person name="Zambonelli A."/>
            <person name="Paolocci F."/>
            <person name="Nowrousian M."/>
            <person name="Ottonello S."/>
            <person name="Baldrian P."/>
            <person name="Spatafora J.W."/>
            <person name="Henrissat B."/>
            <person name="Nagy L.G."/>
            <person name="Aury J.M."/>
            <person name="Wincker P."/>
            <person name="Grigoriev I.V."/>
            <person name="Bonfante P."/>
            <person name="Martin F.M."/>
        </authorList>
    </citation>
    <scope>NUCLEOTIDE SEQUENCE [LARGE SCALE GENOMIC DNA]</scope>
    <source>
        <strain evidence="2 3">RN42</strain>
    </source>
</reference>
<dbReference type="AlphaFoldDB" id="A0A3N4HTP3"/>
<evidence type="ECO:0000313" key="3">
    <source>
        <dbReference type="Proteomes" id="UP000275078"/>
    </source>
</evidence>
<organism evidence="2 3">
    <name type="scientific">Ascobolus immersus RN42</name>
    <dbReference type="NCBI Taxonomy" id="1160509"/>
    <lineage>
        <taxon>Eukaryota</taxon>
        <taxon>Fungi</taxon>
        <taxon>Dikarya</taxon>
        <taxon>Ascomycota</taxon>
        <taxon>Pezizomycotina</taxon>
        <taxon>Pezizomycetes</taxon>
        <taxon>Pezizales</taxon>
        <taxon>Ascobolaceae</taxon>
        <taxon>Ascobolus</taxon>
    </lineage>
</organism>
<accession>A0A3N4HTP3</accession>
<evidence type="ECO:0000313" key="2">
    <source>
        <dbReference type="EMBL" id="RPA75878.1"/>
    </source>
</evidence>
<feature type="region of interest" description="Disordered" evidence="1">
    <location>
        <begin position="1"/>
        <end position="40"/>
    </location>
</feature>